<protein>
    <recommendedName>
        <fullName evidence="5">PDZ domain-containing protein</fullName>
    </recommendedName>
</protein>
<dbReference type="PROSITE" id="PS50106">
    <property type="entry name" value="PDZ"/>
    <property type="match status" value="1"/>
</dbReference>
<gene>
    <name evidence="6" type="primary">105312275</name>
</gene>
<sequence>MSSGAGKGGGAAVKGLRLLTLTRAAEGFGFHMYTNREREGQYIKSISPNSVADLAGMLTGDRIVRVDGIDVTGDTHHQVVEKIRSGTEEKKILVIDMETEDEMKSRSEEINPDDAIVMIPRAPPPPPPKPVEEPDSSNDHLPDLDIVSLDAARKNIQGRRAKEMIKTRGWKESVEAYNQL</sequence>
<reference evidence="7" key="1">
    <citation type="journal article" date="2010" name="Nature">
        <title>The Amphimedon queenslandica genome and the evolution of animal complexity.</title>
        <authorList>
            <person name="Srivastava M."/>
            <person name="Simakov O."/>
            <person name="Chapman J."/>
            <person name="Fahey B."/>
            <person name="Gauthier M.E."/>
            <person name="Mitros T."/>
            <person name="Richards G.S."/>
            <person name="Conaco C."/>
            <person name="Dacre M."/>
            <person name="Hellsten U."/>
            <person name="Larroux C."/>
            <person name="Putnam N.H."/>
            <person name="Stanke M."/>
            <person name="Adamska M."/>
            <person name="Darling A."/>
            <person name="Degnan S.M."/>
            <person name="Oakley T.H."/>
            <person name="Plachetzki D.C."/>
            <person name="Zhai Y."/>
            <person name="Adamski M."/>
            <person name="Calcino A."/>
            <person name="Cummins S.F."/>
            <person name="Goodstein D.M."/>
            <person name="Harris C."/>
            <person name="Jackson D.J."/>
            <person name="Leys S.P."/>
            <person name="Shu S."/>
            <person name="Woodcroft B.J."/>
            <person name="Vervoort M."/>
            <person name="Kosik K.S."/>
            <person name="Manning G."/>
            <person name="Degnan B.M."/>
            <person name="Rokhsar D.S."/>
        </authorList>
    </citation>
    <scope>NUCLEOTIDE SEQUENCE [LARGE SCALE GENOMIC DNA]</scope>
</reference>
<keyword evidence="2" id="KW-1003">Cell membrane</keyword>
<keyword evidence="7" id="KW-1185">Reference proteome</keyword>
<dbReference type="Gene3D" id="2.30.42.10">
    <property type="match status" value="1"/>
</dbReference>
<organism evidence="6">
    <name type="scientific">Amphimedon queenslandica</name>
    <name type="common">Sponge</name>
    <dbReference type="NCBI Taxonomy" id="400682"/>
    <lineage>
        <taxon>Eukaryota</taxon>
        <taxon>Metazoa</taxon>
        <taxon>Porifera</taxon>
        <taxon>Demospongiae</taxon>
        <taxon>Heteroscleromorpha</taxon>
        <taxon>Haplosclerida</taxon>
        <taxon>Niphatidae</taxon>
        <taxon>Amphimedon</taxon>
    </lineage>
</organism>
<dbReference type="PANTHER" id="PTHR14191">
    <property type="entry name" value="PDZ DOMAIN CONTAINING PROTEIN"/>
    <property type="match status" value="1"/>
</dbReference>
<dbReference type="KEGG" id="aqu:105312275"/>
<evidence type="ECO:0000256" key="1">
    <source>
        <dbReference type="ARBA" id="ARBA00004236"/>
    </source>
</evidence>
<dbReference type="SMART" id="SM00228">
    <property type="entry name" value="PDZ"/>
    <property type="match status" value="1"/>
</dbReference>
<dbReference type="GO" id="GO:0043495">
    <property type="term" value="F:protein-membrane adaptor activity"/>
    <property type="evidence" value="ECO:0007669"/>
    <property type="project" value="TreeGrafter"/>
</dbReference>
<accession>A0A1X7V6G2</accession>
<evidence type="ECO:0000313" key="6">
    <source>
        <dbReference type="EnsemblMetazoa" id="Aqu2.1.35571_001"/>
    </source>
</evidence>
<dbReference type="GO" id="GO:0072659">
    <property type="term" value="P:protein localization to plasma membrane"/>
    <property type="evidence" value="ECO:0007669"/>
    <property type="project" value="TreeGrafter"/>
</dbReference>
<dbReference type="InterPro" id="IPR036034">
    <property type="entry name" value="PDZ_sf"/>
</dbReference>
<keyword evidence="3" id="KW-0677">Repeat</keyword>
<dbReference type="AlphaFoldDB" id="A0A1X7V6G2"/>
<reference evidence="6" key="2">
    <citation type="submission" date="2017-05" db="UniProtKB">
        <authorList>
            <consortium name="EnsemblMetazoa"/>
        </authorList>
    </citation>
    <scope>IDENTIFICATION</scope>
</reference>
<dbReference type="EnsemblMetazoa" id="XM_011404788.2">
    <property type="protein sequence ID" value="XP_011403090.1"/>
    <property type="gene ID" value="LOC105312275"/>
</dbReference>
<feature type="domain" description="PDZ" evidence="5">
    <location>
        <begin position="18"/>
        <end position="98"/>
    </location>
</feature>
<dbReference type="InterPro" id="IPR001478">
    <property type="entry name" value="PDZ"/>
</dbReference>
<evidence type="ECO:0000313" key="7">
    <source>
        <dbReference type="Proteomes" id="UP000007879"/>
    </source>
</evidence>
<evidence type="ECO:0000259" key="5">
    <source>
        <dbReference type="PROSITE" id="PS50106"/>
    </source>
</evidence>
<dbReference type="InParanoid" id="A0A1X7V6G2"/>
<dbReference type="FunCoup" id="A0A1X7V6G2">
    <property type="interactions" value="596"/>
</dbReference>
<dbReference type="PANTHER" id="PTHR14191:SF3">
    <property type="entry name" value="NA(+)_H(+) EXCHANGE REGULATORY COFACTOR-LIKE PROTEIN NRFL-1"/>
    <property type="match status" value="1"/>
</dbReference>
<dbReference type="InterPro" id="IPR051067">
    <property type="entry name" value="NHER"/>
</dbReference>
<dbReference type="eggNOG" id="KOG3528">
    <property type="taxonomic scope" value="Eukaryota"/>
</dbReference>
<dbReference type="CDD" id="cd06768">
    <property type="entry name" value="PDZ_NHERF-like"/>
    <property type="match status" value="1"/>
</dbReference>
<feature type="region of interest" description="Disordered" evidence="4">
    <location>
        <begin position="116"/>
        <end position="143"/>
    </location>
</feature>
<dbReference type="STRING" id="400682.A0A1X7V6G2"/>
<dbReference type="OrthoDB" id="10007415at2759"/>
<dbReference type="EnsemblMetazoa" id="Aqu2.1.35571_001">
    <property type="protein sequence ID" value="Aqu2.1.35571_001"/>
    <property type="gene ID" value="Aqu2.1.35571"/>
</dbReference>
<evidence type="ECO:0000256" key="2">
    <source>
        <dbReference type="ARBA" id="ARBA00022475"/>
    </source>
</evidence>
<dbReference type="InterPro" id="IPR041489">
    <property type="entry name" value="PDZ_6"/>
</dbReference>
<dbReference type="SUPFAM" id="SSF50156">
    <property type="entry name" value="PDZ domain-like"/>
    <property type="match status" value="1"/>
</dbReference>
<dbReference type="Pfam" id="PF17820">
    <property type="entry name" value="PDZ_6"/>
    <property type="match status" value="1"/>
</dbReference>
<evidence type="ECO:0000256" key="4">
    <source>
        <dbReference type="SAM" id="MobiDB-lite"/>
    </source>
</evidence>
<proteinExistence type="predicted"/>
<name>A0A1X7V6G2_AMPQE</name>
<comment type="subcellular location">
    <subcellularLocation>
        <location evidence="1">Cell membrane</location>
    </subcellularLocation>
</comment>
<dbReference type="GO" id="GO:0016324">
    <property type="term" value="C:apical plasma membrane"/>
    <property type="evidence" value="ECO:0007669"/>
    <property type="project" value="TreeGrafter"/>
</dbReference>
<dbReference type="Proteomes" id="UP000007879">
    <property type="component" value="Unassembled WGS sequence"/>
</dbReference>
<evidence type="ECO:0000256" key="3">
    <source>
        <dbReference type="ARBA" id="ARBA00022737"/>
    </source>
</evidence>
<keyword evidence="2" id="KW-0472">Membrane</keyword>